<dbReference type="EMBL" id="LR797426">
    <property type="protein sequence ID" value="CAB4215750.1"/>
    <property type="molecule type" value="Genomic_DNA"/>
</dbReference>
<sequence>PQVIYQWGEKPPMSRQYELEVKTEGTLKADRNDNQS</sequence>
<dbReference type="InterPro" id="IPR010982">
    <property type="entry name" value="Lambda_DNA-bd_dom_sf"/>
</dbReference>
<reference evidence="2" key="1">
    <citation type="submission" date="2020-05" db="EMBL/GenBank/DDBJ databases">
        <authorList>
            <person name="Chiriac C."/>
            <person name="Salcher M."/>
            <person name="Ghai R."/>
            <person name="Kavagutti S V."/>
        </authorList>
    </citation>
    <scope>NUCLEOTIDE SEQUENCE</scope>
</reference>
<evidence type="ECO:0000313" key="2">
    <source>
        <dbReference type="EMBL" id="CAB4215750.1"/>
    </source>
</evidence>
<organism evidence="2">
    <name type="scientific">uncultured Caudovirales phage</name>
    <dbReference type="NCBI Taxonomy" id="2100421"/>
    <lineage>
        <taxon>Viruses</taxon>
        <taxon>Duplodnaviria</taxon>
        <taxon>Heunggongvirae</taxon>
        <taxon>Uroviricota</taxon>
        <taxon>Caudoviricetes</taxon>
        <taxon>Peduoviridae</taxon>
        <taxon>Maltschvirus</taxon>
        <taxon>Maltschvirus maltsch</taxon>
    </lineage>
</organism>
<feature type="compositionally biased region" description="Basic and acidic residues" evidence="1">
    <location>
        <begin position="17"/>
        <end position="36"/>
    </location>
</feature>
<evidence type="ECO:0000256" key="1">
    <source>
        <dbReference type="SAM" id="MobiDB-lite"/>
    </source>
</evidence>
<keyword evidence="2" id="KW-0238">DNA-binding</keyword>
<name>A0A6J5SLY3_9CAUD</name>
<dbReference type="GO" id="GO:0003677">
    <property type="term" value="F:DNA binding"/>
    <property type="evidence" value="ECO:0007669"/>
    <property type="project" value="UniProtKB-KW"/>
</dbReference>
<gene>
    <name evidence="2" type="ORF">UFOVP1472_51</name>
</gene>
<accession>A0A6J5SLY3</accession>
<dbReference type="Gene3D" id="1.10.260.40">
    <property type="entry name" value="lambda repressor-like DNA-binding domains"/>
    <property type="match status" value="1"/>
</dbReference>
<protein>
    <submittedName>
        <fullName evidence="2">DNA-binding transcriptional regulator Cro</fullName>
    </submittedName>
</protein>
<feature type="region of interest" description="Disordered" evidence="1">
    <location>
        <begin position="16"/>
        <end position="36"/>
    </location>
</feature>
<dbReference type="Pfam" id="PF14549">
    <property type="entry name" value="P22_Cro"/>
    <property type="match status" value="1"/>
</dbReference>
<feature type="non-terminal residue" evidence="2">
    <location>
        <position position="1"/>
    </location>
</feature>
<proteinExistence type="predicted"/>